<dbReference type="KEGG" id="app:CAP2UW1_0155"/>
<evidence type="ECO:0000313" key="1">
    <source>
        <dbReference type="EMBL" id="ACV33514.1"/>
    </source>
</evidence>
<reference evidence="1" key="2">
    <citation type="submission" date="2009-09" db="EMBL/GenBank/DDBJ databases">
        <title>Complete sequence of chromosome of Candidatus Accumulibacter phosphatis clade IIA str. UW-1.</title>
        <authorList>
            <consortium name="US DOE Joint Genome Institute"/>
            <person name="Martin H.G."/>
            <person name="Ivanova N."/>
            <person name="Kunin V."/>
            <person name="Warnecke F."/>
            <person name="Barry K."/>
            <person name="He S."/>
            <person name="Salamov A."/>
            <person name="Szeto E."/>
            <person name="Dalin E."/>
            <person name="Pangilinan J.L."/>
            <person name="Lapidus A."/>
            <person name="Lowry S."/>
            <person name="Kyrpides N.C."/>
            <person name="McMahon K.D."/>
            <person name="Hugenholtz P."/>
        </authorList>
    </citation>
    <scope>NUCLEOTIDE SEQUENCE [LARGE SCALE GENOMIC DNA]</scope>
    <source>
        <strain evidence="1">UW-1</strain>
    </source>
</reference>
<name>C7RJF0_ACCRE</name>
<organism evidence="1">
    <name type="scientific">Accumulibacter regalis</name>
    <dbReference type="NCBI Taxonomy" id="522306"/>
    <lineage>
        <taxon>Bacteria</taxon>
        <taxon>Pseudomonadati</taxon>
        <taxon>Pseudomonadota</taxon>
        <taxon>Betaproteobacteria</taxon>
        <taxon>Candidatus Accumulibacter</taxon>
    </lineage>
</organism>
<dbReference type="EMBL" id="CP001715">
    <property type="protein sequence ID" value="ACV33514.1"/>
    <property type="molecule type" value="Genomic_DNA"/>
</dbReference>
<dbReference type="HOGENOM" id="CLU_3245643_0_0_4"/>
<protein>
    <submittedName>
        <fullName evidence="1">Uncharacterized protein</fullName>
    </submittedName>
</protein>
<proteinExistence type="predicted"/>
<accession>C7RJF0</accession>
<dbReference type="AlphaFoldDB" id="C7RJF0"/>
<gene>
    <name evidence="1" type="ordered locus">CAP2UW1_0155</name>
</gene>
<sequence>MLSPGHAVFSNTSVIAGPVTLECQSESGNGLNWLQIAACGRG</sequence>
<reference evidence="1" key="1">
    <citation type="submission" date="2009-08" db="EMBL/GenBank/DDBJ databases">
        <authorList>
            <consortium name="US DOE Joint Genome Institute"/>
            <person name="Lucas S."/>
            <person name="Copeland A."/>
            <person name="Lapidus A."/>
            <person name="Glavina del Rio T."/>
            <person name="Dalin E."/>
            <person name="Tice H."/>
            <person name="Bruce D."/>
            <person name="Barry K."/>
            <person name="Pitluck S."/>
            <person name="Lowry S."/>
            <person name="Larimer F."/>
            <person name="Land M."/>
            <person name="Hauser L."/>
            <person name="Kyrpides N."/>
            <person name="Ivanova N."/>
            <person name="McMahon K.D."/>
            <person name="Hugenholtz P."/>
        </authorList>
    </citation>
    <scope>NUCLEOTIDE SEQUENCE</scope>
    <source>
        <strain evidence="1">UW-1</strain>
    </source>
</reference>